<dbReference type="RefSeq" id="WP_008505673.1">
    <property type="nucleotide sequence ID" value="NZ_CM001403.1"/>
</dbReference>
<sequence length="322" mass="36145">MKNYIYSIAAMVMICGIVIACKKSEQSGSSSGGTKTTPVTTVMGAPPATWKEHCWGGHTKLVSLAYYNDDLALYYDDGMDQSIQWFRSQYTLAWRYVKKTYGNYGDSSRLYMICHGIPPNASAQDNSYGGGHPGTYYDETHNYRNTTDCGLGVSVWAESTGDAIREPIHEIGHIVASSSYGMKHDISSGLWGDSKFAEIFIYDVLMNINRQPEAQDIFNQMQTQYDDFPAPNTQWFKNWFYPIYNKYGQGAVLAKYFKQLSDNAHDRSEALNLGEFVHFFSGAAGVNLNDQAKIAFGTAWNDTAIAQFKKAQAIYPNVKYPY</sequence>
<gene>
    <name evidence="1" type="ORF">Mucpa_1631</name>
</gene>
<dbReference type="OrthoDB" id="1492550at2"/>
<organism evidence="1 2">
    <name type="scientific">Mucilaginibacter paludis DSM 18603</name>
    <dbReference type="NCBI Taxonomy" id="714943"/>
    <lineage>
        <taxon>Bacteria</taxon>
        <taxon>Pseudomonadati</taxon>
        <taxon>Bacteroidota</taxon>
        <taxon>Sphingobacteriia</taxon>
        <taxon>Sphingobacteriales</taxon>
        <taxon>Sphingobacteriaceae</taxon>
        <taxon>Mucilaginibacter</taxon>
    </lineage>
</organism>
<dbReference type="Proteomes" id="UP000002774">
    <property type="component" value="Chromosome"/>
</dbReference>
<evidence type="ECO:0000313" key="2">
    <source>
        <dbReference type="Proteomes" id="UP000002774"/>
    </source>
</evidence>
<reference evidence="1" key="1">
    <citation type="submission" date="2011-09" db="EMBL/GenBank/DDBJ databases">
        <title>The permanent draft genome of Mucilaginibacter paludis DSM 18603.</title>
        <authorList>
            <consortium name="US DOE Joint Genome Institute (JGI-PGF)"/>
            <person name="Lucas S."/>
            <person name="Han J."/>
            <person name="Lapidus A."/>
            <person name="Bruce D."/>
            <person name="Goodwin L."/>
            <person name="Pitluck S."/>
            <person name="Peters L."/>
            <person name="Kyrpides N."/>
            <person name="Mavromatis K."/>
            <person name="Ivanova N."/>
            <person name="Mikhailova N."/>
            <person name="Held B."/>
            <person name="Detter J.C."/>
            <person name="Tapia R."/>
            <person name="Han C."/>
            <person name="Land M."/>
            <person name="Hauser L."/>
            <person name="Markowitz V."/>
            <person name="Cheng J.-F."/>
            <person name="Hugenholtz P."/>
            <person name="Woyke T."/>
            <person name="Wu D."/>
            <person name="Tindall B."/>
            <person name="Brambilla E."/>
            <person name="Klenk H.-P."/>
            <person name="Eisen J.A."/>
        </authorList>
    </citation>
    <scope>NUCLEOTIDE SEQUENCE [LARGE SCALE GENOMIC DNA]</scope>
    <source>
        <strain evidence="1">DSM 18603</strain>
    </source>
</reference>
<dbReference type="HOGENOM" id="CLU_045826_0_0_10"/>
<dbReference type="AlphaFoldDB" id="H1Y4F4"/>
<name>H1Y4F4_9SPHI</name>
<evidence type="ECO:0000313" key="1">
    <source>
        <dbReference type="EMBL" id="EHQ25788.1"/>
    </source>
</evidence>
<protein>
    <submittedName>
        <fullName evidence="1">Uncharacterized protein</fullName>
    </submittedName>
</protein>
<accession>H1Y4F4</accession>
<proteinExistence type="predicted"/>
<dbReference type="EMBL" id="CM001403">
    <property type="protein sequence ID" value="EHQ25788.1"/>
    <property type="molecule type" value="Genomic_DNA"/>
</dbReference>
<dbReference type="STRING" id="714943.Mucpa_1631"/>
<dbReference type="PROSITE" id="PS51257">
    <property type="entry name" value="PROKAR_LIPOPROTEIN"/>
    <property type="match status" value="1"/>
</dbReference>
<dbReference type="eggNOG" id="COG4733">
    <property type="taxonomic scope" value="Bacteria"/>
</dbReference>
<keyword evidence="2" id="KW-1185">Reference proteome</keyword>